<dbReference type="Gene3D" id="1.20.1250.30">
    <property type="match status" value="1"/>
</dbReference>
<proteinExistence type="predicted"/>
<accession>A0A242JXF0</accession>
<dbReference type="Pfam" id="PF01966">
    <property type="entry name" value="HD"/>
    <property type="match status" value="1"/>
</dbReference>
<dbReference type="CDD" id="cd00077">
    <property type="entry name" value="HDc"/>
    <property type="match status" value="1"/>
</dbReference>
<dbReference type="RefSeq" id="WP_086284785.1">
    <property type="nucleotide sequence ID" value="NZ_NGMO01000003.1"/>
</dbReference>
<dbReference type="InterPro" id="IPR045509">
    <property type="entry name" value="HD_assoc_2"/>
</dbReference>
<dbReference type="FunFam" id="1.10.3210.10:FF:000014">
    <property type="entry name" value="HD domain-containing protein"/>
    <property type="match status" value="1"/>
</dbReference>
<evidence type="ECO:0000313" key="3">
    <source>
        <dbReference type="Proteomes" id="UP000194933"/>
    </source>
</evidence>
<dbReference type="AlphaFoldDB" id="A0A242JXF0"/>
<evidence type="ECO:0000313" key="2">
    <source>
        <dbReference type="EMBL" id="OTP09995.1"/>
    </source>
</evidence>
<dbReference type="PANTHER" id="PTHR11373:SF4">
    <property type="entry name" value="DEOXYNUCLEOSIDE TRIPHOSPHATE TRIPHOSPHOHYDROLASE SAMHD1"/>
    <property type="match status" value="1"/>
</dbReference>
<dbReference type="InterPro" id="IPR050135">
    <property type="entry name" value="dGTPase-like"/>
</dbReference>
<comment type="caution">
    <text evidence="2">The sequence shown here is derived from an EMBL/GenBank/DDBJ whole genome shotgun (WGS) entry which is preliminary data.</text>
</comment>
<dbReference type="InterPro" id="IPR006674">
    <property type="entry name" value="HD_domain"/>
</dbReference>
<feature type="domain" description="HD" evidence="1">
    <location>
        <begin position="63"/>
        <end position="188"/>
    </location>
</feature>
<dbReference type="SUPFAM" id="SSF109604">
    <property type="entry name" value="HD-domain/PDEase-like"/>
    <property type="match status" value="1"/>
</dbReference>
<dbReference type="EMBL" id="NGMO01000003">
    <property type="protein sequence ID" value="OTP09995.1"/>
    <property type="molecule type" value="Genomic_DNA"/>
</dbReference>
<dbReference type="PROSITE" id="PS51831">
    <property type="entry name" value="HD"/>
    <property type="match status" value="1"/>
</dbReference>
<dbReference type="STRING" id="1987383.A5844_001692"/>
<reference evidence="2 3" key="1">
    <citation type="submission" date="2017-05" db="EMBL/GenBank/DDBJ databases">
        <title>The Genome Sequence of Enterococcus sp. 10A9_DIV0425.</title>
        <authorList>
            <consortium name="The Broad Institute Genomics Platform"/>
            <consortium name="The Broad Institute Genomic Center for Infectious Diseases"/>
            <person name="Earl A."/>
            <person name="Manson A."/>
            <person name="Schwartman J."/>
            <person name="Gilmore M."/>
            <person name="Abouelleil A."/>
            <person name="Cao P."/>
            <person name="Chapman S."/>
            <person name="Cusick C."/>
            <person name="Shea T."/>
            <person name="Young S."/>
            <person name="Neafsey D."/>
            <person name="Nusbaum C."/>
            <person name="Birren B."/>
        </authorList>
    </citation>
    <scope>NUCLEOTIDE SEQUENCE [LARGE SCALE GENOMIC DNA]</scope>
    <source>
        <strain evidence="2 3">10A9_DIV0425</strain>
    </source>
</reference>
<dbReference type="InterPro" id="IPR003607">
    <property type="entry name" value="HD/PDEase_dom"/>
</dbReference>
<organism evidence="2 3">
    <name type="scientific">Candidatus Enterococcus wittei</name>
    <dbReference type="NCBI Taxonomy" id="1987383"/>
    <lineage>
        <taxon>Bacteria</taxon>
        <taxon>Bacillati</taxon>
        <taxon>Bacillota</taxon>
        <taxon>Bacilli</taxon>
        <taxon>Lactobacillales</taxon>
        <taxon>Enterococcaceae</taxon>
        <taxon>Enterococcus</taxon>
    </lineage>
</organism>
<dbReference type="SMART" id="SM00471">
    <property type="entry name" value="HDc"/>
    <property type="match status" value="1"/>
</dbReference>
<dbReference type="Proteomes" id="UP000194933">
    <property type="component" value="Unassembled WGS sequence"/>
</dbReference>
<dbReference type="Pfam" id="PF19276">
    <property type="entry name" value="HD_assoc_2"/>
    <property type="match status" value="1"/>
</dbReference>
<keyword evidence="3" id="KW-1185">Reference proteome</keyword>
<protein>
    <submittedName>
        <fullName evidence="2">HD protein</fullName>
    </submittedName>
</protein>
<dbReference type="PANTHER" id="PTHR11373">
    <property type="entry name" value="DEOXYNUCLEOSIDE TRIPHOSPHATE TRIPHOSPHOHYDROLASE"/>
    <property type="match status" value="1"/>
</dbReference>
<name>A0A242JXF0_9ENTE</name>
<gene>
    <name evidence="2" type="ORF">A5844_001692</name>
</gene>
<evidence type="ECO:0000259" key="1">
    <source>
        <dbReference type="PROSITE" id="PS51831"/>
    </source>
</evidence>
<dbReference type="Gene3D" id="1.10.3210.10">
    <property type="entry name" value="Hypothetical protein af1432"/>
    <property type="match status" value="1"/>
</dbReference>
<dbReference type="GO" id="GO:0008832">
    <property type="term" value="F:dGTPase activity"/>
    <property type="evidence" value="ECO:0007669"/>
    <property type="project" value="TreeGrafter"/>
</dbReference>
<dbReference type="GO" id="GO:0006203">
    <property type="term" value="P:dGTP catabolic process"/>
    <property type="evidence" value="ECO:0007669"/>
    <property type="project" value="TreeGrafter"/>
</dbReference>
<sequence length="457" mass="53073">MTTPYKYKILPMEKVFRDPVHNYIHVQHQVILDLINSKEVQRLRRIKQLGTASFTFHGAEHSRFTHSLGVYEISRRICDIFSRNFSVEKVGMNGWDDSERLVTLCAALLHDIGHGPYSHTFEHIFHTNHEAITVEIITSPETEVYQILNQVEEGFPEKVASVIQKTYPNPQVVQMISSQIDADRMDYLLRDAYFTGTEYGTFDLTRILRVIRPYKGGIAFSMNGMHAVEDYIVSRYQMYVQVYFHPVSRGMEVILEHLLHRAHELYHEDSSSFANHSQLLLPFLDGTFTLEEYLKLDDGVLNTYFNQWSDSSDPILSDLAKRFLNRRPLKSATFSGNRNSELIKELTALVEKVGYNPQYYTAINSSYDLPYDFYRPEEGRHRTQIEILRNDGSLVELSEVSQLVAALAGQEQGDERFFFPKEMVDPSLRNHYDLFDETYQEFARHILNGALIEEINN</sequence>